<gene>
    <name evidence="3" type="ORF">ISO4_03249</name>
</gene>
<dbReference type="InterPro" id="IPR036147">
    <property type="entry name" value="Anti-sigma_E_RseA_N_sf"/>
</dbReference>
<proteinExistence type="predicted"/>
<evidence type="ECO:0000313" key="4">
    <source>
        <dbReference type="Proteomes" id="UP000644441"/>
    </source>
</evidence>
<protein>
    <submittedName>
        <fullName evidence="3">Sigma factor algU negative regulatory protein AlgS</fullName>
    </submittedName>
</protein>
<evidence type="ECO:0000256" key="1">
    <source>
        <dbReference type="SAM" id="Phobius"/>
    </source>
</evidence>
<feature type="domain" description="Anti sigma-E protein RseA N-terminal" evidence="2">
    <location>
        <begin position="6"/>
        <end position="71"/>
    </location>
</feature>
<dbReference type="Proteomes" id="UP000644441">
    <property type="component" value="Unassembled WGS sequence"/>
</dbReference>
<dbReference type="InterPro" id="IPR005572">
    <property type="entry name" value="Anti-sigma_E_RseA_N"/>
</dbReference>
<dbReference type="Gene3D" id="1.10.10.880">
    <property type="entry name" value="Anti sigma-E protein RseA, N-terminal domain"/>
    <property type="match status" value="1"/>
</dbReference>
<dbReference type="PANTHER" id="PTHR38104:SF1">
    <property type="entry name" value="ANTI-SIGMA-E FACTOR RSEA"/>
    <property type="match status" value="1"/>
</dbReference>
<keyword evidence="4" id="KW-1185">Reference proteome</keyword>
<dbReference type="EMBL" id="ARXR01000061">
    <property type="protein sequence ID" value="MBF5054647.1"/>
    <property type="molecule type" value="Genomic_DNA"/>
</dbReference>
<dbReference type="InterPro" id="IPR052383">
    <property type="entry name" value="Anti-sigma-E_RseA-like"/>
</dbReference>
<keyword evidence="1" id="KW-1133">Transmembrane helix</keyword>
<dbReference type="PANTHER" id="PTHR38104">
    <property type="match status" value="1"/>
</dbReference>
<evidence type="ECO:0000313" key="3">
    <source>
        <dbReference type="EMBL" id="MBF5054647.1"/>
    </source>
</evidence>
<sequence length="209" mass="21907">MNRDYEALSAFLDGETNELETRRVLRDLDQADIATLGRWQLASDTLRGHASREVPPAFNARLSAALAAESKPAKRAGMMGGFARVAVAASVAAATVIGWQYWSVPAGNGAAAPTMAANDGAAPSAPTGSATIGATPVAAEQRLTRPFGETSLVAQGARQGERATGTVNTAQPRVNAMLLRHSEFTARHSSQGMMPYARLVSMDARNGAR</sequence>
<evidence type="ECO:0000259" key="2">
    <source>
        <dbReference type="Pfam" id="PF03872"/>
    </source>
</evidence>
<feature type="transmembrane region" description="Helical" evidence="1">
    <location>
        <begin position="81"/>
        <end position="102"/>
    </location>
</feature>
<dbReference type="SUPFAM" id="SSF89069">
    <property type="entry name" value="N-terminal, cytoplasmic domain of anti-sigmaE factor RseA"/>
    <property type="match status" value="1"/>
</dbReference>
<dbReference type="RefSeq" id="WP_194856944.1">
    <property type="nucleotide sequence ID" value="NZ_ARXR01000061.1"/>
</dbReference>
<keyword evidence="1" id="KW-0812">Transmembrane</keyword>
<keyword evidence="1" id="KW-0472">Membrane</keyword>
<name>A0ABS0AKI1_9GAMM</name>
<organism evidence="3 4">
    <name type="scientific">Alloalcanivorax venustensis ISO4</name>
    <dbReference type="NCBI Taxonomy" id="1177184"/>
    <lineage>
        <taxon>Bacteria</taxon>
        <taxon>Pseudomonadati</taxon>
        <taxon>Pseudomonadota</taxon>
        <taxon>Gammaproteobacteria</taxon>
        <taxon>Oceanospirillales</taxon>
        <taxon>Alcanivoracaceae</taxon>
        <taxon>Alloalcanivorax</taxon>
    </lineage>
</organism>
<accession>A0ABS0AKI1</accession>
<dbReference type="Pfam" id="PF03872">
    <property type="entry name" value="RseA_N"/>
    <property type="match status" value="1"/>
</dbReference>
<reference evidence="3 4" key="1">
    <citation type="submission" date="2012-09" db="EMBL/GenBank/DDBJ databases">
        <title>Genome Sequence of alkane-degrading Bacterium Alcanivorax venustensis ISO4.</title>
        <authorList>
            <person name="Lai Q."/>
            <person name="Shao Z."/>
        </authorList>
    </citation>
    <scope>NUCLEOTIDE SEQUENCE [LARGE SCALE GENOMIC DNA]</scope>
    <source>
        <strain evidence="3 4">ISO4</strain>
    </source>
</reference>
<comment type="caution">
    <text evidence="3">The sequence shown here is derived from an EMBL/GenBank/DDBJ whole genome shotgun (WGS) entry which is preliminary data.</text>
</comment>
<dbReference type="CDD" id="cd16328">
    <property type="entry name" value="RseA_N"/>
    <property type="match status" value="1"/>
</dbReference>
<dbReference type="GeneID" id="99766297"/>